<dbReference type="GO" id="GO:0016787">
    <property type="term" value="F:hydrolase activity"/>
    <property type="evidence" value="ECO:0007669"/>
    <property type="project" value="UniProtKB-KW"/>
</dbReference>
<evidence type="ECO:0000259" key="2">
    <source>
        <dbReference type="Pfam" id="PF12146"/>
    </source>
</evidence>
<sequence length="313" mass="34572">MIVFWTLLLLAVIAAAGWVALLFAMGRGRLFDPRSPRLLLHSTWDQFEIPILAGAAWIASQETEHQTLESFDGLTLHARLLPAAGPARGTILLFHGYRSMAAVDFSATAKALHDEGFHLLLVDQRAHGHSQGRWITYGVNERQDCTAWAWHCYRRFGPNHPLFLYGMSMGATTVLLAAGLGLPPTVQGILADCGFTAPVAILRHVLSRFCRPLSAPLLWLLRWYARWLLHVDLDCCSTPAALHRTRLPVLLLHGVDDSFVPMDMSREAAAACGGYHQLYLVTNAGHGGAGWVDRNGYLSAVKGFLHNFLHDIP</sequence>
<gene>
    <name evidence="3" type="ORF">IAA83_07650</name>
</gene>
<dbReference type="InterPro" id="IPR029058">
    <property type="entry name" value="AB_hydrolase_fold"/>
</dbReference>
<proteinExistence type="predicted"/>
<reference evidence="3" key="1">
    <citation type="submission" date="2020-10" db="EMBL/GenBank/DDBJ databases">
        <authorList>
            <person name="Gilroy R."/>
        </authorList>
    </citation>
    <scope>NUCLEOTIDE SEQUENCE</scope>
    <source>
        <strain evidence="3">ChiBcec16-1751</strain>
    </source>
</reference>
<dbReference type="PANTHER" id="PTHR43358">
    <property type="entry name" value="ALPHA/BETA-HYDROLASE"/>
    <property type="match status" value="1"/>
</dbReference>
<dbReference type="AlphaFoldDB" id="A0A9D1JTH6"/>
<dbReference type="Gene3D" id="3.40.50.1820">
    <property type="entry name" value="alpha/beta hydrolase"/>
    <property type="match status" value="1"/>
</dbReference>
<evidence type="ECO:0000313" key="4">
    <source>
        <dbReference type="Proteomes" id="UP000886741"/>
    </source>
</evidence>
<keyword evidence="1" id="KW-0812">Transmembrane</keyword>
<keyword evidence="3" id="KW-0378">Hydrolase</keyword>
<evidence type="ECO:0000313" key="3">
    <source>
        <dbReference type="EMBL" id="HIS65226.1"/>
    </source>
</evidence>
<dbReference type="InterPro" id="IPR022742">
    <property type="entry name" value="Hydrolase_4"/>
</dbReference>
<name>A0A9D1JTH6_9FIRM</name>
<dbReference type="InterPro" id="IPR052920">
    <property type="entry name" value="DNA-binding_regulatory"/>
</dbReference>
<evidence type="ECO:0000256" key="1">
    <source>
        <dbReference type="SAM" id="Phobius"/>
    </source>
</evidence>
<reference evidence="3" key="2">
    <citation type="journal article" date="2021" name="PeerJ">
        <title>Extensive microbial diversity within the chicken gut microbiome revealed by metagenomics and culture.</title>
        <authorList>
            <person name="Gilroy R."/>
            <person name="Ravi A."/>
            <person name="Getino M."/>
            <person name="Pursley I."/>
            <person name="Horton D.L."/>
            <person name="Alikhan N.F."/>
            <person name="Baker D."/>
            <person name="Gharbi K."/>
            <person name="Hall N."/>
            <person name="Watson M."/>
            <person name="Adriaenssens E.M."/>
            <person name="Foster-Nyarko E."/>
            <person name="Jarju S."/>
            <person name="Secka A."/>
            <person name="Antonio M."/>
            <person name="Oren A."/>
            <person name="Chaudhuri R.R."/>
            <person name="La Ragione R."/>
            <person name="Hildebrand F."/>
            <person name="Pallen M.J."/>
        </authorList>
    </citation>
    <scope>NUCLEOTIDE SEQUENCE</scope>
    <source>
        <strain evidence="3">ChiBcec16-1751</strain>
    </source>
</reference>
<dbReference type="PANTHER" id="PTHR43358:SF4">
    <property type="entry name" value="ALPHA_BETA HYDROLASE FOLD-1 DOMAIN-CONTAINING PROTEIN"/>
    <property type="match status" value="1"/>
</dbReference>
<protein>
    <submittedName>
        <fullName evidence="3">Alpha/beta fold hydrolase</fullName>
    </submittedName>
</protein>
<dbReference type="Proteomes" id="UP000886741">
    <property type="component" value="Unassembled WGS sequence"/>
</dbReference>
<dbReference type="EMBL" id="DVJJ01000117">
    <property type="protein sequence ID" value="HIS65226.1"/>
    <property type="molecule type" value="Genomic_DNA"/>
</dbReference>
<keyword evidence="1" id="KW-1133">Transmembrane helix</keyword>
<keyword evidence="1" id="KW-0472">Membrane</keyword>
<comment type="caution">
    <text evidence="3">The sequence shown here is derived from an EMBL/GenBank/DDBJ whole genome shotgun (WGS) entry which is preliminary data.</text>
</comment>
<organism evidence="3 4">
    <name type="scientific">Candidatus Avoscillospira avistercoris</name>
    <dbReference type="NCBI Taxonomy" id="2840707"/>
    <lineage>
        <taxon>Bacteria</taxon>
        <taxon>Bacillati</taxon>
        <taxon>Bacillota</taxon>
        <taxon>Clostridia</taxon>
        <taxon>Eubacteriales</taxon>
        <taxon>Oscillospiraceae</taxon>
        <taxon>Oscillospiraceae incertae sedis</taxon>
        <taxon>Candidatus Avoscillospira</taxon>
    </lineage>
</organism>
<dbReference type="SUPFAM" id="SSF53474">
    <property type="entry name" value="alpha/beta-Hydrolases"/>
    <property type="match status" value="1"/>
</dbReference>
<dbReference type="Pfam" id="PF12146">
    <property type="entry name" value="Hydrolase_4"/>
    <property type="match status" value="1"/>
</dbReference>
<feature type="transmembrane region" description="Helical" evidence="1">
    <location>
        <begin position="6"/>
        <end position="25"/>
    </location>
</feature>
<accession>A0A9D1JTH6</accession>
<feature type="domain" description="Serine aminopeptidase S33" evidence="2">
    <location>
        <begin position="86"/>
        <end position="193"/>
    </location>
</feature>